<comment type="caution">
    <text evidence="1">The sequence shown here is derived from an EMBL/GenBank/DDBJ whole genome shotgun (WGS) entry which is preliminary data.</text>
</comment>
<evidence type="ECO:0000313" key="1">
    <source>
        <dbReference type="EMBL" id="GER35601.1"/>
    </source>
</evidence>
<dbReference type="Proteomes" id="UP000325081">
    <property type="component" value="Unassembled WGS sequence"/>
</dbReference>
<protein>
    <submittedName>
        <fullName evidence="1">Auxin efflux carrier family protein</fullName>
    </submittedName>
</protein>
<dbReference type="EMBL" id="BKCP01004984">
    <property type="protein sequence ID" value="GER35601.1"/>
    <property type="molecule type" value="Genomic_DNA"/>
</dbReference>
<keyword evidence="2" id="KW-1185">Reference proteome</keyword>
<organism evidence="1 2">
    <name type="scientific">Striga asiatica</name>
    <name type="common">Asiatic witchweed</name>
    <name type="synonym">Buchnera asiatica</name>
    <dbReference type="NCBI Taxonomy" id="4170"/>
    <lineage>
        <taxon>Eukaryota</taxon>
        <taxon>Viridiplantae</taxon>
        <taxon>Streptophyta</taxon>
        <taxon>Embryophyta</taxon>
        <taxon>Tracheophyta</taxon>
        <taxon>Spermatophyta</taxon>
        <taxon>Magnoliopsida</taxon>
        <taxon>eudicotyledons</taxon>
        <taxon>Gunneridae</taxon>
        <taxon>Pentapetalae</taxon>
        <taxon>asterids</taxon>
        <taxon>lamiids</taxon>
        <taxon>Lamiales</taxon>
        <taxon>Orobanchaceae</taxon>
        <taxon>Buchnereae</taxon>
        <taxon>Striga</taxon>
    </lineage>
</organism>
<sequence>MIKLHLFFNAFCSEELGQIWHHLCSPPDREGRGSLSTTNYWRPGFSSFSSSSVYGLSRKSRPWLRIFRFHHLPPLLKVYLGLNPCLSSLDFSIRNLVGPGRMPCQLIARILLRPLLVLRTVGSPLAGDCPSLPDVALLFCD</sequence>
<gene>
    <name evidence="1" type="ORF">STAS_11896</name>
</gene>
<evidence type="ECO:0000313" key="2">
    <source>
        <dbReference type="Proteomes" id="UP000325081"/>
    </source>
</evidence>
<accession>A0A5A7PSI6</accession>
<reference evidence="2" key="1">
    <citation type="journal article" date="2019" name="Curr. Biol.">
        <title>Genome Sequence of Striga asiatica Provides Insight into the Evolution of Plant Parasitism.</title>
        <authorList>
            <person name="Yoshida S."/>
            <person name="Kim S."/>
            <person name="Wafula E.K."/>
            <person name="Tanskanen J."/>
            <person name="Kim Y.M."/>
            <person name="Honaas L."/>
            <person name="Yang Z."/>
            <person name="Spallek T."/>
            <person name="Conn C.E."/>
            <person name="Ichihashi Y."/>
            <person name="Cheong K."/>
            <person name="Cui S."/>
            <person name="Der J.P."/>
            <person name="Gundlach H."/>
            <person name="Jiao Y."/>
            <person name="Hori C."/>
            <person name="Ishida J.K."/>
            <person name="Kasahara H."/>
            <person name="Kiba T."/>
            <person name="Kim M.S."/>
            <person name="Koo N."/>
            <person name="Laohavisit A."/>
            <person name="Lee Y.H."/>
            <person name="Lumba S."/>
            <person name="McCourt P."/>
            <person name="Mortimer J.C."/>
            <person name="Mutuku J.M."/>
            <person name="Nomura T."/>
            <person name="Sasaki-Sekimoto Y."/>
            <person name="Seto Y."/>
            <person name="Wang Y."/>
            <person name="Wakatake T."/>
            <person name="Sakakibara H."/>
            <person name="Demura T."/>
            <person name="Yamaguchi S."/>
            <person name="Yoneyama K."/>
            <person name="Manabe R.I."/>
            <person name="Nelson D.C."/>
            <person name="Schulman A.H."/>
            <person name="Timko M.P."/>
            <person name="dePamphilis C.W."/>
            <person name="Choi D."/>
            <person name="Shirasu K."/>
        </authorList>
    </citation>
    <scope>NUCLEOTIDE SEQUENCE [LARGE SCALE GENOMIC DNA]</scope>
    <source>
        <strain evidence="2">cv. UVA1</strain>
    </source>
</reference>
<proteinExistence type="predicted"/>
<dbReference type="AlphaFoldDB" id="A0A5A7PSI6"/>
<name>A0A5A7PSI6_STRAF</name>